<dbReference type="EMBL" id="JACHDB010000001">
    <property type="protein sequence ID" value="MBB5433735.1"/>
    <property type="molecule type" value="Genomic_DNA"/>
</dbReference>
<feature type="domain" description="Type II secretion system protein GspF" evidence="7">
    <location>
        <begin position="73"/>
        <end position="196"/>
    </location>
</feature>
<evidence type="ECO:0000256" key="6">
    <source>
        <dbReference type="SAM" id="Phobius"/>
    </source>
</evidence>
<dbReference type="Proteomes" id="UP000572635">
    <property type="component" value="Unassembled WGS sequence"/>
</dbReference>
<comment type="caution">
    <text evidence="8">The sequence shown here is derived from an EMBL/GenBank/DDBJ whole genome shotgun (WGS) entry which is preliminary data.</text>
</comment>
<name>A0A7W8VF50_9ACTN</name>
<dbReference type="PANTHER" id="PTHR35007">
    <property type="entry name" value="INTEGRAL MEMBRANE PROTEIN-RELATED"/>
    <property type="match status" value="1"/>
</dbReference>
<evidence type="ECO:0000256" key="4">
    <source>
        <dbReference type="ARBA" id="ARBA00022989"/>
    </source>
</evidence>
<evidence type="ECO:0000256" key="3">
    <source>
        <dbReference type="ARBA" id="ARBA00022692"/>
    </source>
</evidence>
<protein>
    <submittedName>
        <fullName evidence="8">Tight adherence protein B</fullName>
    </submittedName>
</protein>
<comment type="subcellular location">
    <subcellularLocation>
        <location evidence="1">Cell membrane</location>
        <topology evidence="1">Multi-pass membrane protein</topology>
    </subcellularLocation>
</comment>
<feature type="transmembrane region" description="Helical" evidence="6">
    <location>
        <begin position="207"/>
        <end position="232"/>
    </location>
</feature>
<dbReference type="PANTHER" id="PTHR35007:SF4">
    <property type="entry name" value="CONSERVED TRANSMEMBRANE PROTEIN-RELATED"/>
    <property type="match status" value="1"/>
</dbReference>
<keyword evidence="2" id="KW-1003">Cell membrane</keyword>
<evidence type="ECO:0000256" key="5">
    <source>
        <dbReference type="ARBA" id="ARBA00023136"/>
    </source>
</evidence>
<evidence type="ECO:0000256" key="1">
    <source>
        <dbReference type="ARBA" id="ARBA00004651"/>
    </source>
</evidence>
<keyword evidence="5 6" id="KW-0472">Membrane</keyword>
<evidence type="ECO:0000259" key="7">
    <source>
        <dbReference type="Pfam" id="PF00482"/>
    </source>
</evidence>
<keyword evidence="3 6" id="KW-0812">Transmembrane</keyword>
<dbReference type="AlphaFoldDB" id="A0A7W8VF50"/>
<sequence length="246" mass="24637">MSGWWPLGAGLLGLVALALLPSRGLLRLRAAVRRPARRRVPALASASGRVRARLAAATGRTRARGRRATVALCRVFAAELRSGRPPGPALASAAAEAEAAGAAGMAAVAAAGRSGADPGDALRRAAAAPGCAGMARLAVCWTVAARSGAGLADVAERLAAALDLEEGRRRELSAQLAGPRTTALLLAVLPAAGLGMAGAMGGGPVAFLFATPAGLGCLAAGVALDAAGLYWVHRMVRRSLDHGEPR</sequence>
<dbReference type="InterPro" id="IPR018076">
    <property type="entry name" value="T2SS_GspF_dom"/>
</dbReference>
<organism evidence="8 9">
    <name type="scientific">Nocardiopsis composta</name>
    <dbReference type="NCBI Taxonomy" id="157465"/>
    <lineage>
        <taxon>Bacteria</taxon>
        <taxon>Bacillati</taxon>
        <taxon>Actinomycetota</taxon>
        <taxon>Actinomycetes</taxon>
        <taxon>Streptosporangiales</taxon>
        <taxon>Nocardiopsidaceae</taxon>
        <taxon>Nocardiopsis</taxon>
    </lineage>
</organism>
<dbReference type="Pfam" id="PF00482">
    <property type="entry name" value="T2SSF"/>
    <property type="match status" value="1"/>
</dbReference>
<feature type="transmembrane region" description="Helical" evidence="6">
    <location>
        <begin position="6"/>
        <end position="26"/>
    </location>
</feature>
<evidence type="ECO:0000256" key="2">
    <source>
        <dbReference type="ARBA" id="ARBA00022475"/>
    </source>
</evidence>
<dbReference type="GO" id="GO:0005886">
    <property type="term" value="C:plasma membrane"/>
    <property type="evidence" value="ECO:0007669"/>
    <property type="project" value="UniProtKB-SubCell"/>
</dbReference>
<feature type="transmembrane region" description="Helical" evidence="6">
    <location>
        <begin position="183"/>
        <end position="201"/>
    </location>
</feature>
<gene>
    <name evidence="8" type="ORF">HDA36_003819</name>
</gene>
<reference evidence="8 9" key="1">
    <citation type="submission" date="2020-08" db="EMBL/GenBank/DDBJ databases">
        <title>Sequencing the genomes of 1000 actinobacteria strains.</title>
        <authorList>
            <person name="Klenk H.-P."/>
        </authorList>
    </citation>
    <scope>NUCLEOTIDE SEQUENCE [LARGE SCALE GENOMIC DNA]</scope>
    <source>
        <strain evidence="8 9">DSM 44551</strain>
    </source>
</reference>
<evidence type="ECO:0000313" key="8">
    <source>
        <dbReference type="EMBL" id="MBB5433735.1"/>
    </source>
</evidence>
<accession>A0A7W8VF50</accession>
<evidence type="ECO:0000313" key="9">
    <source>
        <dbReference type="Proteomes" id="UP000572635"/>
    </source>
</evidence>
<dbReference type="RefSeq" id="WP_184393754.1">
    <property type="nucleotide sequence ID" value="NZ_JACHDB010000001.1"/>
</dbReference>
<keyword evidence="9" id="KW-1185">Reference proteome</keyword>
<proteinExistence type="predicted"/>
<keyword evidence="4 6" id="KW-1133">Transmembrane helix</keyword>